<feature type="transmembrane region" description="Helical" evidence="1">
    <location>
        <begin position="94"/>
        <end position="116"/>
    </location>
</feature>
<evidence type="ECO:0000313" key="2">
    <source>
        <dbReference type="EMBL" id="KKL57188.1"/>
    </source>
</evidence>
<keyword evidence="1" id="KW-1133">Transmembrane helix</keyword>
<accession>A0A0F9D611</accession>
<sequence length="119" mass="13743">MIKKTLLLFSVSFLAVLVIGGLLGYWPYFVASIYGTMSSITFLVYKWDKRLAIESTEQPIRVPERSLHILALLCGWPGALIAQQWLRHKSQKRAFIAVLWLTILINCSVLTSVYYWQFM</sequence>
<gene>
    <name evidence="2" type="ORF">LCGC14_2237910</name>
</gene>
<protein>
    <recommendedName>
        <fullName evidence="3">DUF1294 domain-containing protein</fullName>
    </recommendedName>
</protein>
<keyword evidence="1" id="KW-0812">Transmembrane</keyword>
<proteinExistence type="predicted"/>
<name>A0A0F9D611_9ZZZZ</name>
<dbReference type="EMBL" id="LAZR01030248">
    <property type="protein sequence ID" value="KKL57188.1"/>
    <property type="molecule type" value="Genomic_DNA"/>
</dbReference>
<organism evidence="2">
    <name type="scientific">marine sediment metagenome</name>
    <dbReference type="NCBI Taxonomy" id="412755"/>
    <lineage>
        <taxon>unclassified sequences</taxon>
        <taxon>metagenomes</taxon>
        <taxon>ecological metagenomes</taxon>
    </lineage>
</organism>
<reference evidence="2" key="1">
    <citation type="journal article" date="2015" name="Nature">
        <title>Complex archaea that bridge the gap between prokaryotes and eukaryotes.</title>
        <authorList>
            <person name="Spang A."/>
            <person name="Saw J.H."/>
            <person name="Jorgensen S.L."/>
            <person name="Zaremba-Niedzwiedzka K."/>
            <person name="Martijn J."/>
            <person name="Lind A.E."/>
            <person name="van Eijk R."/>
            <person name="Schleper C."/>
            <person name="Guy L."/>
            <person name="Ettema T.J."/>
        </authorList>
    </citation>
    <scope>NUCLEOTIDE SEQUENCE</scope>
</reference>
<dbReference type="InterPro" id="IPR010718">
    <property type="entry name" value="DUF1294"/>
</dbReference>
<keyword evidence="1" id="KW-0472">Membrane</keyword>
<feature type="transmembrane region" description="Helical" evidence="1">
    <location>
        <begin position="7"/>
        <end position="28"/>
    </location>
</feature>
<evidence type="ECO:0000256" key="1">
    <source>
        <dbReference type="SAM" id="Phobius"/>
    </source>
</evidence>
<dbReference type="Pfam" id="PF06961">
    <property type="entry name" value="DUF1294"/>
    <property type="match status" value="1"/>
</dbReference>
<dbReference type="AlphaFoldDB" id="A0A0F9D611"/>
<comment type="caution">
    <text evidence="2">The sequence shown here is derived from an EMBL/GenBank/DDBJ whole genome shotgun (WGS) entry which is preliminary data.</text>
</comment>
<evidence type="ECO:0008006" key="3">
    <source>
        <dbReference type="Google" id="ProtNLM"/>
    </source>
</evidence>